<dbReference type="PANTHER" id="PTHR31912:SF34">
    <property type="entry name" value="NOTOCHORD-RELATED PROTEIN"/>
    <property type="match status" value="1"/>
</dbReference>
<gene>
    <name evidence="1" type="ORF">BEMITA_LOCUS8557</name>
</gene>
<dbReference type="PANTHER" id="PTHR31912">
    <property type="entry name" value="IP13529P"/>
    <property type="match status" value="1"/>
</dbReference>
<organism evidence="1 2">
    <name type="scientific">Bemisia tabaci</name>
    <name type="common">Sweetpotato whitefly</name>
    <name type="synonym">Aleurodes tabaci</name>
    <dbReference type="NCBI Taxonomy" id="7038"/>
    <lineage>
        <taxon>Eukaryota</taxon>
        <taxon>Metazoa</taxon>
        <taxon>Ecdysozoa</taxon>
        <taxon>Arthropoda</taxon>
        <taxon>Hexapoda</taxon>
        <taxon>Insecta</taxon>
        <taxon>Pterygota</taxon>
        <taxon>Neoptera</taxon>
        <taxon>Paraneoptera</taxon>
        <taxon>Hemiptera</taxon>
        <taxon>Sternorrhyncha</taxon>
        <taxon>Aleyrodoidea</taxon>
        <taxon>Aleyrodidae</taxon>
        <taxon>Aleyrodinae</taxon>
        <taxon>Bemisia</taxon>
    </lineage>
</organism>
<evidence type="ECO:0000313" key="1">
    <source>
        <dbReference type="EMBL" id="CAH0389762.1"/>
    </source>
</evidence>
<reference evidence="1" key="1">
    <citation type="submission" date="2021-12" db="EMBL/GenBank/DDBJ databases">
        <authorList>
            <person name="King R."/>
        </authorList>
    </citation>
    <scope>NUCLEOTIDE SEQUENCE</scope>
</reference>
<accession>A0A9P0F2Z3</accession>
<dbReference type="AlphaFoldDB" id="A0A9P0F2Z3"/>
<keyword evidence="2" id="KW-1185">Reference proteome</keyword>
<dbReference type="Proteomes" id="UP001152759">
    <property type="component" value="Chromosome 5"/>
</dbReference>
<dbReference type="EMBL" id="OU963866">
    <property type="protein sequence ID" value="CAH0389762.1"/>
    <property type="molecule type" value="Genomic_DNA"/>
</dbReference>
<name>A0A9P0F2Z3_BEMTA</name>
<protein>
    <submittedName>
        <fullName evidence="1">Uncharacterized protein</fullName>
    </submittedName>
</protein>
<sequence>MNDQMEMDDEVAQQDCASMNDEVAHSDPLQTSPKCEDEPKNLCPLIQEEVDIFLSKLYGNPRITRKQVQEIISYSQNLLKGLGNVLKQPILELLQAAKSSPDLIFHWEDTLAFLEKPLEAVRSEHLRLKTFQEEGTYIEPIEITFGSNAGAVTAQGEHSVEMVTFTAHFIPLRQSLKIFLSQVEVMPIIVDFLKEIDDEEHIFSHYMNAQAWKTYKTSCQSKFVLPLFYYSDEFECGNALGSHKVIHKINGNYVCMPFLPFHLAYTFQNILMVYLHHSTDSKIFSNKKLYQCIIDEFRYLNEEGIYVNTPYFTGSVYFKLALYCGDNLGLHQMLGFVPGFMANFPCRFCKIHRDAMRQQCVDNFSLWRNRQNYDEDLAINDQSKTGISELCCFNEIPSFHCTESGGFDIFHDILEGCCVFSFEVIIMHLLEEKCFDLNTLNSRIEFFNYGSIDKDSKPPLISSDEGKIKISMSASEMFIFTKYFGLIIGDKVPEGHDVWALYILLRRIMDILMSPAISNDDIKILANLIQQHHELYLKLSPKKRLKNKMHHMIHYPRLIQLFGPPIYFWTMRFEAFHRLAKAIAYSISTNRNLTLSLAIRAQLVFHSFLKCHSCMDNRFDSGPSSSCKLSDVAGFDQIDNVAPSGETIVQVVPWITVKGTTFKKGMVLVIGYENHLSDFAQIETIFLHNSKIAFVCTKMETINFDNHFYAFEVKVHRECCQYIELEKVVHTYPTVINPAAGKLFVTYKYGI</sequence>
<evidence type="ECO:0000313" key="2">
    <source>
        <dbReference type="Proteomes" id="UP001152759"/>
    </source>
</evidence>
<proteinExistence type="predicted"/>